<evidence type="ECO:0000256" key="3">
    <source>
        <dbReference type="ARBA" id="ARBA00012438"/>
    </source>
</evidence>
<dbReference type="InterPro" id="IPR036097">
    <property type="entry name" value="HisK_dim/P_sf"/>
</dbReference>
<evidence type="ECO:0000256" key="2">
    <source>
        <dbReference type="ARBA" id="ARBA00004651"/>
    </source>
</evidence>
<evidence type="ECO:0000256" key="1">
    <source>
        <dbReference type="ARBA" id="ARBA00000085"/>
    </source>
</evidence>
<keyword evidence="10" id="KW-0067">ATP-binding</keyword>
<feature type="domain" description="Histidine kinase" evidence="15">
    <location>
        <begin position="271"/>
        <end position="484"/>
    </location>
</feature>
<dbReference type="GO" id="GO:0005886">
    <property type="term" value="C:plasma membrane"/>
    <property type="evidence" value="ECO:0007669"/>
    <property type="project" value="UniProtKB-SubCell"/>
</dbReference>
<evidence type="ECO:0000256" key="7">
    <source>
        <dbReference type="ARBA" id="ARBA00022692"/>
    </source>
</evidence>
<dbReference type="FunFam" id="3.30.565.10:FF:000006">
    <property type="entry name" value="Sensor histidine kinase WalK"/>
    <property type="match status" value="1"/>
</dbReference>
<sequence>MRKNRWSIRWQLFGYLVAFVAGLLVVLWLFQVVFLEEFYKKIKINEVKEVGQKIEANIDKDYLVELLDNLAIRKQLCIVLTNADGEVLYKRDELTNSSIYHMTNFEYYLAGLNAEKRGGQLLYYFNYREFAKSLEKKNNILEQVPAGLRNKDDSVIYTRLLNSQTGNQYIVLINSLIAPVDATVSTIRKQLVYVSLIMLILAFLLAILIAKKVARPIIQINAKAKQLAVGDEAIVFEEKGYKEIAELSGTLSYASVELTKTEKLRRELIANVSHDLRTPLTLITGYAELMRDLPTENTPENVQVIVDEAKRLTQLVNDMLDLSKLQAGTSQLEKVTFNLTKQINELLLRYNTLTAQEGYTIDFIYDEEIWVNGDELKLSQVIYNLINNAINYTGSDKHVIVKQHVTNDQVRIEVIDTGEGISEEYLPYIWERYYKVDKTHKRATVGTGLGLSIVKTILDAHEAHYGVTSNIGEGSTFWFEIKLA</sequence>
<dbReference type="AlphaFoldDB" id="F2JLK7"/>
<dbReference type="KEGG" id="cle:Clole_1674"/>
<dbReference type="PANTHER" id="PTHR45528">
    <property type="entry name" value="SENSOR HISTIDINE KINASE CPXA"/>
    <property type="match status" value="1"/>
</dbReference>
<dbReference type="SMART" id="SM00388">
    <property type="entry name" value="HisKA"/>
    <property type="match status" value="1"/>
</dbReference>
<protein>
    <recommendedName>
        <fullName evidence="3">histidine kinase</fullName>
        <ecNumber evidence="3">2.7.13.3</ecNumber>
    </recommendedName>
</protein>
<dbReference type="FunFam" id="1.10.287.130:FF:000001">
    <property type="entry name" value="Two-component sensor histidine kinase"/>
    <property type="match status" value="1"/>
</dbReference>
<dbReference type="Gene3D" id="6.10.340.10">
    <property type="match status" value="1"/>
</dbReference>
<keyword evidence="8" id="KW-0547">Nucleotide-binding</keyword>
<name>F2JLK7_CELLD</name>
<keyword evidence="11 14" id="KW-1133">Transmembrane helix</keyword>
<dbReference type="RefSeq" id="WP_013656695.1">
    <property type="nucleotide sequence ID" value="NC_015275.1"/>
</dbReference>
<comment type="subcellular location">
    <subcellularLocation>
        <location evidence="2">Cell membrane</location>
        <topology evidence="2">Multi-pass membrane protein</topology>
    </subcellularLocation>
</comment>
<proteinExistence type="predicted"/>
<evidence type="ECO:0000256" key="9">
    <source>
        <dbReference type="ARBA" id="ARBA00022777"/>
    </source>
</evidence>
<accession>F2JLK7</accession>
<evidence type="ECO:0000313" key="17">
    <source>
        <dbReference type="Proteomes" id="UP000008467"/>
    </source>
</evidence>
<dbReference type="SUPFAM" id="SSF47384">
    <property type="entry name" value="Homodimeric domain of signal transducing histidine kinase"/>
    <property type="match status" value="1"/>
</dbReference>
<dbReference type="EMBL" id="CP002582">
    <property type="protein sequence ID" value="ADZ83398.1"/>
    <property type="molecule type" value="Genomic_DNA"/>
</dbReference>
<feature type="transmembrane region" description="Helical" evidence="14">
    <location>
        <begin position="191"/>
        <end position="210"/>
    </location>
</feature>
<dbReference type="InterPro" id="IPR005467">
    <property type="entry name" value="His_kinase_dom"/>
</dbReference>
<dbReference type="CDD" id="cd00082">
    <property type="entry name" value="HisKA"/>
    <property type="match status" value="1"/>
</dbReference>
<dbReference type="InterPro" id="IPR003661">
    <property type="entry name" value="HisK_dim/P_dom"/>
</dbReference>
<dbReference type="PANTHER" id="PTHR45528:SF1">
    <property type="entry name" value="SENSOR HISTIDINE KINASE CPXA"/>
    <property type="match status" value="1"/>
</dbReference>
<reference evidence="16 17" key="1">
    <citation type="journal article" date="2011" name="J. Bacteriol.">
        <title>Complete genome sequence of the cellulose-degrading bacterium Cellulosilyticum lentocellum.</title>
        <authorList>
            <consortium name="US DOE Joint Genome Institute"/>
            <person name="Miller D.A."/>
            <person name="Suen G."/>
            <person name="Bruce D."/>
            <person name="Copeland A."/>
            <person name="Cheng J.F."/>
            <person name="Detter C."/>
            <person name="Goodwin L.A."/>
            <person name="Han C.S."/>
            <person name="Hauser L.J."/>
            <person name="Land M.L."/>
            <person name="Lapidus A."/>
            <person name="Lucas S."/>
            <person name="Meincke L."/>
            <person name="Pitluck S."/>
            <person name="Tapia R."/>
            <person name="Teshima H."/>
            <person name="Woyke T."/>
            <person name="Fox B.G."/>
            <person name="Angert E.R."/>
            <person name="Currie C.R."/>
        </authorList>
    </citation>
    <scope>NUCLEOTIDE SEQUENCE [LARGE SCALE GENOMIC DNA]</scope>
    <source>
        <strain evidence="17">ATCC 49066 / DSM 5427 / NCIMB 11756 / RHM5</strain>
    </source>
</reference>
<dbReference type="EC" id="2.7.13.3" evidence="3"/>
<dbReference type="Pfam" id="PF00512">
    <property type="entry name" value="HisKA"/>
    <property type="match status" value="1"/>
</dbReference>
<gene>
    <name evidence="16" type="ordered locus">Clole_1674</name>
</gene>
<dbReference type="eggNOG" id="COG2205">
    <property type="taxonomic scope" value="Bacteria"/>
</dbReference>
<dbReference type="SMART" id="SM00387">
    <property type="entry name" value="HATPase_c"/>
    <property type="match status" value="1"/>
</dbReference>
<evidence type="ECO:0000313" key="16">
    <source>
        <dbReference type="EMBL" id="ADZ83398.1"/>
    </source>
</evidence>
<evidence type="ECO:0000256" key="10">
    <source>
        <dbReference type="ARBA" id="ARBA00022840"/>
    </source>
</evidence>
<dbReference type="CDD" id="cd00075">
    <property type="entry name" value="HATPase"/>
    <property type="match status" value="1"/>
</dbReference>
<keyword evidence="13 14" id="KW-0472">Membrane</keyword>
<dbReference type="InterPro" id="IPR004358">
    <property type="entry name" value="Sig_transdc_His_kin-like_C"/>
</dbReference>
<dbReference type="STRING" id="642492.Clole_1674"/>
<evidence type="ECO:0000256" key="12">
    <source>
        <dbReference type="ARBA" id="ARBA00023012"/>
    </source>
</evidence>
<dbReference type="Gene3D" id="3.30.565.10">
    <property type="entry name" value="Histidine kinase-like ATPase, C-terminal domain"/>
    <property type="match status" value="1"/>
</dbReference>
<feature type="transmembrane region" description="Helical" evidence="14">
    <location>
        <begin position="12"/>
        <end position="35"/>
    </location>
</feature>
<dbReference type="PROSITE" id="PS50109">
    <property type="entry name" value="HIS_KIN"/>
    <property type="match status" value="1"/>
</dbReference>
<evidence type="ECO:0000256" key="6">
    <source>
        <dbReference type="ARBA" id="ARBA00022679"/>
    </source>
</evidence>
<evidence type="ECO:0000256" key="8">
    <source>
        <dbReference type="ARBA" id="ARBA00022741"/>
    </source>
</evidence>
<dbReference type="Proteomes" id="UP000008467">
    <property type="component" value="Chromosome"/>
</dbReference>
<dbReference type="HOGENOM" id="CLU_000445_89_6_9"/>
<keyword evidence="12" id="KW-0902">Two-component regulatory system</keyword>
<evidence type="ECO:0000256" key="5">
    <source>
        <dbReference type="ARBA" id="ARBA00022553"/>
    </source>
</evidence>
<dbReference type="InterPro" id="IPR036890">
    <property type="entry name" value="HATPase_C_sf"/>
</dbReference>
<keyword evidence="17" id="KW-1185">Reference proteome</keyword>
<evidence type="ECO:0000259" key="15">
    <source>
        <dbReference type="PROSITE" id="PS50109"/>
    </source>
</evidence>
<evidence type="ECO:0000256" key="14">
    <source>
        <dbReference type="SAM" id="Phobius"/>
    </source>
</evidence>
<evidence type="ECO:0000256" key="4">
    <source>
        <dbReference type="ARBA" id="ARBA00022475"/>
    </source>
</evidence>
<keyword evidence="9 16" id="KW-0418">Kinase</keyword>
<dbReference type="GO" id="GO:0005524">
    <property type="term" value="F:ATP binding"/>
    <property type="evidence" value="ECO:0007669"/>
    <property type="project" value="UniProtKB-KW"/>
</dbReference>
<dbReference type="Pfam" id="PF02518">
    <property type="entry name" value="HATPase_c"/>
    <property type="match status" value="1"/>
</dbReference>
<keyword evidence="5" id="KW-0597">Phosphoprotein</keyword>
<evidence type="ECO:0000256" key="13">
    <source>
        <dbReference type="ARBA" id="ARBA00023136"/>
    </source>
</evidence>
<keyword evidence="6" id="KW-0808">Transferase</keyword>
<dbReference type="InterPro" id="IPR003594">
    <property type="entry name" value="HATPase_dom"/>
</dbReference>
<evidence type="ECO:0000256" key="11">
    <source>
        <dbReference type="ARBA" id="ARBA00022989"/>
    </source>
</evidence>
<dbReference type="InterPro" id="IPR050398">
    <property type="entry name" value="HssS/ArlS-like"/>
</dbReference>
<dbReference type="PRINTS" id="PR00344">
    <property type="entry name" value="BCTRLSENSOR"/>
</dbReference>
<keyword evidence="7 14" id="KW-0812">Transmembrane</keyword>
<comment type="catalytic activity">
    <reaction evidence="1">
        <text>ATP + protein L-histidine = ADP + protein N-phospho-L-histidine.</text>
        <dbReference type="EC" id="2.7.13.3"/>
    </reaction>
</comment>
<dbReference type="SUPFAM" id="SSF55874">
    <property type="entry name" value="ATPase domain of HSP90 chaperone/DNA topoisomerase II/histidine kinase"/>
    <property type="match status" value="1"/>
</dbReference>
<dbReference type="Gene3D" id="1.10.287.130">
    <property type="match status" value="1"/>
</dbReference>
<dbReference type="GO" id="GO:0000155">
    <property type="term" value="F:phosphorelay sensor kinase activity"/>
    <property type="evidence" value="ECO:0007669"/>
    <property type="project" value="InterPro"/>
</dbReference>
<keyword evidence="4" id="KW-1003">Cell membrane</keyword>
<organism evidence="16 17">
    <name type="scientific">Cellulosilyticum lentocellum (strain ATCC 49066 / DSM 5427 / NCIMB 11756 / RHM5)</name>
    <name type="common">Clostridium lentocellum</name>
    <dbReference type="NCBI Taxonomy" id="642492"/>
    <lineage>
        <taxon>Bacteria</taxon>
        <taxon>Bacillati</taxon>
        <taxon>Bacillota</taxon>
        <taxon>Clostridia</taxon>
        <taxon>Lachnospirales</taxon>
        <taxon>Cellulosilyticaceae</taxon>
        <taxon>Cellulosilyticum</taxon>
    </lineage>
</organism>